<dbReference type="SUPFAM" id="SSF53335">
    <property type="entry name" value="S-adenosyl-L-methionine-dependent methyltransferases"/>
    <property type="match status" value="1"/>
</dbReference>
<feature type="binding site" evidence="5">
    <location>
        <begin position="117"/>
        <end position="121"/>
    </location>
    <ligand>
        <name>S-adenosyl-L-methionine</name>
        <dbReference type="ChEBI" id="CHEBI:59789"/>
    </ligand>
</feature>
<dbReference type="NCBIfam" id="TIGR03534">
    <property type="entry name" value="RF_mod_PrmC"/>
    <property type="match status" value="1"/>
</dbReference>
<name>A0A1Q8SQ87_9GAMM</name>
<dbReference type="GO" id="GO:0102559">
    <property type="term" value="F:peptide chain release factor N(5)-glutamine methyltransferase activity"/>
    <property type="evidence" value="ECO:0007669"/>
    <property type="project" value="UniProtKB-EC"/>
</dbReference>
<accession>A0A1Q8SQ87</accession>
<dbReference type="PANTHER" id="PTHR18895">
    <property type="entry name" value="HEMK METHYLTRANSFERASE"/>
    <property type="match status" value="1"/>
</dbReference>
<dbReference type="InterPro" id="IPR004556">
    <property type="entry name" value="HemK-like"/>
</dbReference>
<dbReference type="GO" id="GO:0003676">
    <property type="term" value="F:nucleic acid binding"/>
    <property type="evidence" value="ECO:0007669"/>
    <property type="project" value="InterPro"/>
</dbReference>
<keyword evidence="1 5" id="KW-0489">Methyltransferase</keyword>
<gene>
    <name evidence="5" type="primary">prmC</name>
    <name evidence="8" type="ORF">BTW07_13450</name>
</gene>
<dbReference type="Gene3D" id="3.40.50.150">
    <property type="entry name" value="Vaccinia Virus protein VP39"/>
    <property type="match status" value="1"/>
</dbReference>
<dbReference type="GO" id="GO:0032259">
    <property type="term" value="P:methylation"/>
    <property type="evidence" value="ECO:0007669"/>
    <property type="project" value="UniProtKB-KW"/>
</dbReference>
<evidence type="ECO:0000259" key="6">
    <source>
        <dbReference type="Pfam" id="PF05175"/>
    </source>
</evidence>
<evidence type="ECO:0000256" key="3">
    <source>
        <dbReference type="ARBA" id="ARBA00022691"/>
    </source>
</evidence>
<evidence type="ECO:0000313" key="9">
    <source>
        <dbReference type="Proteomes" id="UP000186878"/>
    </source>
</evidence>
<dbReference type="InterPro" id="IPR050320">
    <property type="entry name" value="N5-glutamine_MTase"/>
</dbReference>
<evidence type="ECO:0000313" key="8">
    <source>
        <dbReference type="EMBL" id="OLO03595.1"/>
    </source>
</evidence>
<comment type="catalytic activity">
    <reaction evidence="4 5">
        <text>L-glutaminyl-[peptide chain release factor] + S-adenosyl-L-methionine = N(5)-methyl-L-glutaminyl-[peptide chain release factor] + S-adenosyl-L-homocysteine + H(+)</text>
        <dbReference type="Rhea" id="RHEA:42896"/>
        <dbReference type="Rhea" id="RHEA-COMP:10271"/>
        <dbReference type="Rhea" id="RHEA-COMP:10272"/>
        <dbReference type="ChEBI" id="CHEBI:15378"/>
        <dbReference type="ChEBI" id="CHEBI:30011"/>
        <dbReference type="ChEBI" id="CHEBI:57856"/>
        <dbReference type="ChEBI" id="CHEBI:59789"/>
        <dbReference type="ChEBI" id="CHEBI:61891"/>
        <dbReference type="EC" id="2.1.1.297"/>
    </reaction>
</comment>
<dbReference type="Gene3D" id="1.10.8.10">
    <property type="entry name" value="DNA helicase RuvA subunit, C-terminal domain"/>
    <property type="match status" value="1"/>
</dbReference>
<protein>
    <recommendedName>
        <fullName evidence="5">Release factor glutamine methyltransferase</fullName>
        <shortName evidence="5">RF MTase</shortName>
        <ecNumber evidence="5">2.1.1.297</ecNumber>
    </recommendedName>
    <alternativeName>
        <fullName evidence="5">N5-glutamine methyltransferase PrmC</fullName>
    </alternativeName>
    <alternativeName>
        <fullName evidence="5">Protein-(glutamine-N5) MTase PrmC</fullName>
    </alternativeName>
    <alternativeName>
        <fullName evidence="5">Protein-glutamine N-methyltransferase PrmC</fullName>
    </alternativeName>
</protein>
<evidence type="ECO:0000259" key="7">
    <source>
        <dbReference type="Pfam" id="PF17827"/>
    </source>
</evidence>
<dbReference type="PANTHER" id="PTHR18895:SF74">
    <property type="entry name" value="MTRF1L RELEASE FACTOR GLUTAMINE METHYLTRANSFERASE"/>
    <property type="match status" value="1"/>
</dbReference>
<feature type="domain" description="Release factor glutamine methyltransferase N-terminal" evidence="7">
    <location>
        <begin position="5"/>
        <end position="73"/>
    </location>
</feature>
<dbReference type="HAMAP" id="MF_02126">
    <property type="entry name" value="RF_methyltr_PrmC"/>
    <property type="match status" value="1"/>
</dbReference>
<reference evidence="8 9" key="1">
    <citation type="submission" date="2016-12" db="EMBL/GenBank/DDBJ databases">
        <title>Draft genome sequences of strains Salinicola socius SMB35, Salinicola sp. MH3R3-1 and Chromohalobacter sp. SMB17 from the Verkhnekamsk potash mining region of Russia.</title>
        <authorList>
            <person name="Mavrodi D.V."/>
            <person name="Olsson B.E."/>
            <person name="Korsakova E.S."/>
            <person name="Pyankova A."/>
            <person name="Mavrodi O.V."/>
            <person name="Plotnikova E.G."/>
        </authorList>
    </citation>
    <scope>NUCLEOTIDE SEQUENCE [LARGE SCALE GENOMIC DNA]</scope>
    <source>
        <strain evidence="8 9">SMB35</strain>
    </source>
</reference>
<feature type="binding site" evidence="5">
    <location>
        <position position="140"/>
    </location>
    <ligand>
        <name>S-adenosyl-L-methionine</name>
        <dbReference type="ChEBI" id="CHEBI:59789"/>
    </ligand>
</feature>
<dbReference type="CDD" id="cd02440">
    <property type="entry name" value="AdoMet_MTases"/>
    <property type="match status" value="1"/>
</dbReference>
<sequence>MTIDDAIRDAAARLIASPTARLDAEVLLAHVCETNRTWLYTWGDRELMPAQQERFQTLIARRTQGLPVAYLVGAREFWGLSLETSPATLIPRPDTERLVEVALESAPMPKGELLDLGTGTGAIALAFASERPGWRVTGVDVSADAVALAQSNAERLAIANARFLKSDWFSALSGRRFDLIVSNPPYIADDDPHLLLDDVRFEPRSALVAGASGMSDLEWLTGQAPSYLTPGGWLWMEHGYAQAQQVREALSHRGFHNVGSRYDLAGHQRVSGGQWS</sequence>
<dbReference type="AlphaFoldDB" id="A0A1Q8SQ87"/>
<feature type="domain" description="Methyltransferase small" evidence="6">
    <location>
        <begin position="106"/>
        <end position="190"/>
    </location>
</feature>
<feature type="binding site" evidence="5">
    <location>
        <begin position="183"/>
        <end position="186"/>
    </location>
    <ligand>
        <name>substrate</name>
    </ligand>
</feature>
<dbReference type="OrthoDB" id="9800643at2"/>
<dbReference type="Pfam" id="PF17827">
    <property type="entry name" value="PrmC_N"/>
    <property type="match status" value="1"/>
</dbReference>
<dbReference type="STRING" id="404433.BTW07_13450"/>
<keyword evidence="2 5" id="KW-0808">Transferase</keyword>
<dbReference type="InterPro" id="IPR040758">
    <property type="entry name" value="PrmC_N"/>
</dbReference>
<dbReference type="InterPro" id="IPR007848">
    <property type="entry name" value="Small_mtfrase_dom"/>
</dbReference>
<dbReference type="EC" id="2.1.1.297" evidence="5"/>
<dbReference type="PROSITE" id="PS00092">
    <property type="entry name" value="N6_MTASE"/>
    <property type="match status" value="1"/>
</dbReference>
<keyword evidence="3 5" id="KW-0949">S-adenosyl-L-methionine</keyword>
<dbReference type="FunFam" id="3.40.50.150:FF:000053">
    <property type="entry name" value="Release factor glutamine methyltransferase"/>
    <property type="match status" value="1"/>
</dbReference>
<proteinExistence type="inferred from homology"/>
<dbReference type="RefSeq" id="WP_075570695.1">
    <property type="nucleotide sequence ID" value="NZ_MSDO01000020.1"/>
</dbReference>
<evidence type="ECO:0000256" key="2">
    <source>
        <dbReference type="ARBA" id="ARBA00022679"/>
    </source>
</evidence>
<feature type="binding site" evidence="5">
    <location>
        <position position="183"/>
    </location>
    <ligand>
        <name>S-adenosyl-L-methionine</name>
        <dbReference type="ChEBI" id="CHEBI:59789"/>
    </ligand>
</feature>
<feature type="binding site" evidence="5">
    <location>
        <position position="168"/>
    </location>
    <ligand>
        <name>S-adenosyl-L-methionine</name>
        <dbReference type="ChEBI" id="CHEBI:59789"/>
    </ligand>
</feature>
<dbReference type="EMBL" id="MSDO01000020">
    <property type="protein sequence ID" value="OLO03595.1"/>
    <property type="molecule type" value="Genomic_DNA"/>
</dbReference>
<dbReference type="InterPro" id="IPR002052">
    <property type="entry name" value="DNA_methylase_N6_adenine_CS"/>
</dbReference>
<organism evidence="8 9">
    <name type="scientific">Salinicola socius</name>
    <dbReference type="NCBI Taxonomy" id="404433"/>
    <lineage>
        <taxon>Bacteria</taxon>
        <taxon>Pseudomonadati</taxon>
        <taxon>Pseudomonadota</taxon>
        <taxon>Gammaproteobacteria</taxon>
        <taxon>Oceanospirillales</taxon>
        <taxon>Halomonadaceae</taxon>
        <taxon>Salinicola</taxon>
    </lineage>
</organism>
<comment type="function">
    <text evidence="5">Methylates the class 1 translation termination release factors RF1/PrfA and RF2/PrfB on the glutamine residue of the universally conserved GGQ motif.</text>
</comment>
<dbReference type="InterPro" id="IPR029063">
    <property type="entry name" value="SAM-dependent_MTases_sf"/>
</dbReference>
<dbReference type="Proteomes" id="UP000186878">
    <property type="component" value="Unassembled WGS sequence"/>
</dbReference>
<dbReference type="InterPro" id="IPR019874">
    <property type="entry name" value="RF_methyltr_PrmC"/>
</dbReference>
<keyword evidence="9" id="KW-1185">Reference proteome</keyword>
<evidence type="ECO:0000256" key="1">
    <source>
        <dbReference type="ARBA" id="ARBA00022603"/>
    </source>
</evidence>
<evidence type="ECO:0000256" key="4">
    <source>
        <dbReference type="ARBA" id="ARBA00048391"/>
    </source>
</evidence>
<evidence type="ECO:0000256" key="5">
    <source>
        <dbReference type="HAMAP-Rule" id="MF_02126"/>
    </source>
</evidence>
<dbReference type="NCBIfam" id="TIGR00536">
    <property type="entry name" value="hemK_fam"/>
    <property type="match status" value="1"/>
</dbReference>
<dbReference type="Pfam" id="PF05175">
    <property type="entry name" value="MTS"/>
    <property type="match status" value="1"/>
</dbReference>
<comment type="similarity">
    <text evidence="5">Belongs to the protein N5-glutamine methyltransferase family. PrmC subfamily.</text>
</comment>
<comment type="caution">
    <text evidence="8">The sequence shown here is derived from an EMBL/GenBank/DDBJ whole genome shotgun (WGS) entry which is preliminary data.</text>
</comment>